<keyword evidence="4" id="KW-1185">Reference proteome</keyword>
<protein>
    <recommendedName>
        <fullName evidence="2">ZP domain-containing protein</fullName>
    </recommendedName>
</protein>
<proteinExistence type="predicted"/>
<dbReference type="PROSITE" id="PS51034">
    <property type="entry name" value="ZP_2"/>
    <property type="match status" value="1"/>
</dbReference>
<dbReference type="InterPro" id="IPR052774">
    <property type="entry name" value="Celegans_DevNeuronal_Protein"/>
</dbReference>
<dbReference type="Proteomes" id="UP001153954">
    <property type="component" value="Unassembled WGS sequence"/>
</dbReference>
<dbReference type="Pfam" id="PF00100">
    <property type="entry name" value="Zona_pellucida"/>
    <property type="match status" value="1"/>
</dbReference>
<feature type="domain" description="ZP" evidence="2">
    <location>
        <begin position="35"/>
        <end position="281"/>
    </location>
</feature>
<dbReference type="EMBL" id="CAKOGL010000002">
    <property type="protein sequence ID" value="CAH2083861.1"/>
    <property type="molecule type" value="Genomic_DNA"/>
</dbReference>
<gene>
    <name evidence="3" type="ORF">EEDITHA_LOCUS487</name>
</gene>
<dbReference type="PANTHER" id="PTHR47327">
    <property type="entry name" value="FI18240P1-RELATED"/>
    <property type="match status" value="1"/>
</dbReference>
<dbReference type="SMART" id="SM00241">
    <property type="entry name" value="ZP"/>
    <property type="match status" value="1"/>
</dbReference>
<dbReference type="InterPro" id="IPR001507">
    <property type="entry name" value="ZP_dom"/>
</dbReference>
<comment type="caution">
    <text evidence="3">The sequence shown here is derived from an EMBL/GenBank/DDBJ whole genome shotgun (WGS) entry which is preliminary data.</text>
</comment>
<sequence length="385" mass="42870">MASLNKGSSHGTAPERNGHRTCYLGQHIRSEAQLECTPEYMRVVIPMDGDRKVSYLNQLKDYTPCKPSFEENNLTFILDLLDYQKCAVTRILNKITGKRTYYHNIIIEDSSGGRETVYVRCVVSGKHAVARRAVEPFPLDFNEPDVLNITRYMESRAPEPILGAVVKQNGKQVSGEISVSPGTPLSMEIFLDNASMPVYGLLVNYMHVTDTGKQQEAIIFNGCAVDPYLFDNFLTTDGKNLTAKFRAFKFPDTTYVQFKGTVTVCLDKCQGVQCSSGVTAYGRRRRAVASGADANKVYEVSLTTIIKVERADGKTEEEDVLTLLKKFKVGNQLLGDKDGTPATVSETQDTKLIYVDELVQSLAPTTQIYSSLLLISLVLNFYKNF</sequence>
<dbReference type="PANTHER" id="PTHR47327:SF7">
    <property type="entry name" value="GH08941P"/>
    <property type="match status" value="1"/>
</dbReference>
<evidence type="ECO:0000259" key="2">
    <source>
        <dbReference type="PROSITE" id="PS51034"/>
    </source>
</evidence>
<organism evidence="3 4">
    <name type="scientific">Euphydryas editha</name>
    <name type="common">Edith's checkerspot</name>
    <dbReference type="NCBI Taxonomy" id="104508"/>
    <lineage>
        <taxon>Eukaryota</taxon>
        <taxon>Metazoa</taxon>
        <taxon>Ecdysozoa</taxon>
        <taxon>Arthropoda</taxon>
        <taxon>Hexapoda</taxon>
        <taxon>Insecta</taxon>
        <taxon>Pterygota</taxon>
        <taxon>Neoptera</taxon>
        <taxon>Endopterygota</taxon>
        <taxon>Lepidoptera</taxon>
        <taxon>Glossata</taxon>
        <taxon>Ditrysia</taxon>
        <taxon>Papilionoidea</taxon>
        <taxon>Nymphalidae</taxon>
        <taxon>Nymphalinae</taxon>
        <taxon>Euphydryas</taxon>
    </lineage>
</organism>
<dbReference type="GO" id="GO:0009653">
    <property type="term" value="P:anatomical structure morphogenesis"/>
    <property type="evidence" value="ECO:0007669"/>
    <property type="project" value="TreeGrafter"/>
</dbReference>
<name>A0AAU9TAL4_EUPED</name>
<accession>A0AAU9TAL4</accession>
<reference evidence="3" key="1">
    <citation type="submission" date="2022-03" db="EMBL/GenBank/DDBJ databases">
        <authorList>
            <person name="Tunstrom K."/>
        </authorList>
    </citation>
    <scope>NUCLEOTIDE SEQUENCE</scope>
</reference>
<dbReference type="AlphaFoldDB" id="A0AAU9TAL4"/>
<evidence type="ECO:0000313" key="3">
    <source>
        <dbReference type="EMBL" id="CAH2083861.1"/>
    </source>
</evidence>
<evidence type="ECO:0000313" key="4">
    <source>
        <dbReference type="Proteomes" id="UP001153954"/>
    </source>
</evidence>
<keyword evidence="1" id="KW-1015">Disulfide bond</keyword>
<evidence type="ECO:0000256" key="1">
    <source>
        <dbReference type="ARBA" id="ARBA00023157"/>
    </source>
</evidence>
<dbReference type="Gene3D" id="2.60.40.4100">
    <property type="entry name" value="Zona pellucida, ZP-C domain"/>
    <property type="match status" value="1"/>
</dbReference>
<dbReference type="InterPro" id="IPR055355">
    <property type="entry name" value="ZP-C"/>
</dbReference>
<dbReference type="InterPro" id="IPR042235">
    <property type="entry name" value="ZP-C_dom"/>
</dbReference>